<proteinExistence type="inferred from homology"/>
<dbReference type="STRING" id="420778.A0A1S8B9C5"/>
<dbReference type="PANTHER" id="PTHR43477">
    <property type="entry name" value="DIHYDROANTICAPSIN 7-DEHYDROGENASE"/>
    <property type="match status" value="1"/>
</dbReference>
<dbReference type="SUPFAM" id="SSF51735">
    <property type="entry name" value="NAD(P)-binding Rossmann-fold domains"/>
    <property type="match status" value="1"/>
</dbReference>
<keyword evidence="2" id="KW-0521">NADP</keyword>
<dbReference type="Pfam" id="PF23441">
    <property type="entry name" value="SDR"/>
    <property type="match status" value="1"/>
</dbReference>
<comment type="similarity">
    <text evidence="1">Belongs to the short-chain dehydrogenases/reductases (SDR) family.</text>
</comment>
<dbReference type="CDD" id="cd05233">
    <property type="entry name" value="SDR_c"/>
    <property type="match status" value="1"/>
</dbReference>
<evidence type="ECO:0000256" key="3">
    <source>
        <dbReference type="ARBA" id="ARBA00023002"/>
    </source>
</evidence>
<dbReference type="PANTHER" id="PTHR43477:SF1">
    <property type="entry name" value="DIHYDROANTICAPSIN 7-DEHYDROGENASE"/>
    <property type="match status" value="1"/>
</dbReference>
<gene>
    <name evidence="4" type="ORF">BK809_0001361</name>
</gene>
<evidence type="ECO:0000313" key="5">
    <source>
        <dbReference type="Proteomes" id="UP000190776"/>
    </source>
</evidence>
<dbReference type="InterPro" id="IPR036291">
    <property type="entry name" value="NAD(P)-bd_dom_sf"/>
</dbReference>
<evidence type="ECO:0000256" key="2">
    <source>
        <dbReference type="ARBA" id="ARBA00022857"/>
    </source>
</evidence>
<dbReference type="GO" id="GO:0016491">
    <property type="term" value="F:oxidoreductase activity"/>
    <property type="evidence" value="ECO:0007669"/>
    <property type="project" value="UniProtKB-KW"/>
</dbReference>
<dbReference type="EMBL" id="MSZU01000106">
    <property type="protein sequence ID" value="OMP83978.1"/>
    <property type="molecule type" value="Genomic_DNA"/>
</dbReference>
<dbReference type="Gene3D" id="3.40.50.720">
    <property type="entry name" value="NAD(P)-binding Rossmann-like Domain"/>
    <property type="match status" value="1"/>
</dbReference>
<reference evidence="4 5" key="1">
    <citation type="submission" date="2017-01" db="EMBL/GenBank/DDBJ databases">
        <title>Draft genome sequence of Diplodia seriata F98.1, a fungal species involved in grapevine trunk diseases.</title>
        <authorList>
            <person name="Robert-Siegwald G."/>
            <person name="Vallet J."/>
            <person name="Abou-Mansour E."/>
            <person name="Xu J."/>
            <person name="Rey P."/>
            <person name="Bertsch C."/>
            <person name="Rego C."/>
            <person name="Larignon P."/>
            <person name="Fontaine F."/>
            <person name="Lebrun M.-H."/>
        </authorList>
    </citation>
    <scope>NUCLEOTIDE SEQUENCE [LARGE SCALE GENOMIC DNA]</scope>
    <source>
        <strain evidence="4 5">F98.1</strain>
    </source>
</reference>
<evidence type="ECO:0000256" key="1">
    <source>
        <dbReference type="ARBA" id="ARBA00006484"/>
    </source>
</evidence>
<protein>
    <submittedName>
        <fullName evidence="4">Bacilysin biosynthesis oxidoreductase BacC</fullName>
    </submittedName>
</protein>
<sequence>MTDQRKYISKLAGKHVLIIGGSAGIGYGVAEASLEHGAAVTISSSNAGRLAAAVDALSAAYPTAAREGRISPGVVCDLGAADDDALDANAANLFATITSRPSPTGDSKTTTTTTTIDHIVYSAGDALATIPLASATTARVRRAGTVRFFGALACARAATQVLPPNTLSSFTITSGTVAHRPLPGWAVVGGFATGLLGMTRSLALDLAPARIRVNCVAPGAVDTGLWDGMVEGGEGGKRKVFEELEGRLPTGRVGRVEDVAEAFLYLMRDGNATGSVVTTDGGALLV</sequence>
<keyword evidence="3" id="KW-0560">Oxidoreductase</keyword>
<dbReference type="InterPro" id="IPR051122">
    <property type="entry name" value="SDR_DHRS6-like"/>
</dbReference>
<dbReference type="OrthoDB" id="294295at2759"/>
<dbReference type="Proteomes" id="UP000190776">
    <property type="component" value="Unassembled WGS sequence"/>
</dbReference>
<dbReference type="AlphaFoldDB" id="A0A1S8B9C5"/>
<organism evidence="4 5">
    <name type="scientific">Diplodia seriata</name>
    <dbReference type="NCBI Taxonomy" id="420778"/>
    <lineage>
        <taxon>Eukaryota</taxon>
        <taxon>Fungi</taxon>
        <taxon>Dikarya</taxon>
        <taxon>Ascomycota</taxon>
        <taxon>Pezizomycotina</taxon>
        <taxon>Dothideomycetes</taxon>
        <taxon>Dothideomycetes incertae sedis</taxon>
        <taxon>Botryosphaeriales</taxon>
        <taxon>Botryosphaeriaceae</taxon>
        <taxon>Diplodia</taxon>
    </lineage>
</organism>
<name>A0A1S8B9C5_9PEZI</name>
<dbReference type="PRINTS" id="PR00081">
    <property type="entry name" value="GDHRDH"/>
</dbReference>
<comment type="caution">
    <text evidence="4">The sequence shown here is derived from an EMBL/GenBank/DDBJ whole genome shotgun (WGS) entry which is preliminary data.</text>
</comment>
<dbReference type="InterPro" id="IPR057571">
    <property type="entry name" value="SDR_PhqE-like"/>
</dbReference>
<dbReference type="InterPro" id="IPR002347">
    <property type="entry name" value="SDR_fam"/>
</dbReference>
<evidence type="ECO:0000313" key="4">
    <source>
        <dbReference type="EMBL" id="OMP83978.1"/>
    </source>
</evidence>
<accession>A0A1S8B9C5</accession>